<evidence type="ECO:0000313" key="9">
    <source>
        <dbReference type="Proteomes" id="UP000011863"/>
    </source>
</evidence>
<dbReference type="Pfam" id="PF13738">
    <property type="entry name" value="Pyr_redox_3"/>
    <property type="match status" value="1"/>
</dbReference>
<sequence length="599" mass="66677">MTATDLPFDPDALRAKYRAERDKRVRLDGNEQYLEVAGDYSDFVDDPYIESVLERSPLDDDTEVIVIGGGFGGLLAGARLRDAGISDIRLIEKGGDFGGTWYWNRYPGAMCDVESYVYLPLLEELDYVPTEKYVHAAEILEHSRAIGAHYDLYDNACFQTEVTGMRWDDDEARWIVSTNRGDEMRAKFVVMANGPLHRPKLPGIDGITDYTGHTFHTSRWDYHYTGGGPHGDLTGLRGKRVGIIGTGATAVQCVPHLGESADELYVFQRTPSSIDVRNNRPTDPDWAASLEPGWQTERMQNFNALVSGQPQPVDLVDDGWTDIIGKLLVRIQREGADADLSPEGIAASMELADFEKMEEIRRRAQEIVDDPDTAEALKPWYRQFCKRPCFHDDYLDTFNRPSVSLVDTDGRGIDRITAGGVVANGVEYEVDCIVFATGFEVGTDYSRRAGYEVTGRLGRTLTEKWADGMETLHGIVSHEFPNLFIMSPGQAGFTVSFPHLLGEQATHIAYIIDHALANDVDSVEVEPDAEAAWVQQVIDKSRVSLPFLESCTPGYYNNEGQPEKRAAQNSTYGGGSIEYFQILADWRADGSLPGLQLTR</sequence>
<keyword evidence="7 8" id="KW-0503">Monooxygenase</keyword>
<proteinExistence type="inferred from homology"/>
<keyword evidence="4" id="KW-0274">FAD</keyword>
<dbReference type="GO" id="GO:0016709">
    <property type="term" value="F:oxidoreductase activity, acting on paired donors, with incorporation or reduction of molecular oxygen, NAD(P)H as one donor, and incorporation of one atom of oxygen"/>
    <property type="evidence" value="ECO:0007669"/>
    <property type="project" value="UniProtKB-ARBA"/>
</dbReference>
<organism evidence="8 9">
    <name type="scientific">Ilumatobacter coccineus (strain NBRC 103263 / KCTC 29153 / YM16-304)</name>
    <dbReference type="NCBI Taxonomy" id="1313172"/>
    <lineage>
        <taxon>Bacteria</taxon>
        <taxon>Bacillati</taxon>
        <taxon>Actinomycetota</taxon>
        <taxon>Acidimicrobiia</taxon>
        <taxon>Acidimicrobiales</taxon>
        <taxon>Ilumatobacteraceae</taxon>
        <taxon>Ilumatobacter</taxon>
    </lineage>
</organism>
<comment type="cofactor">
    <cofactor evidence="1">
        <name>FAD</name>
        <dbReference type="ChEBI" id="CHEBI:57692"/>
    </cofactor>
</comment>
<keyword evidence="9" id="KW-1185">Reference proteome</keyword>
<dbReference type="KEGG" id="aym:YM304_20880"/>
<evidence type="ECO:0000256" key="4">
    <source>
        <dbReference type="ARBA" id="ARBA00022827"/>
    </source>
</evidence>
<evidence type="ECO:0000256" key="7">
    <source>
        <dbReference type="ARBA" id="ARBA00023033"/>
    </source>
</evidence>
<keyword evidence="6" id="KW-0560">Oxidoreductase</keyword>
<evidence type="ECO:0000256" key="3">
    <source>
        <dbReference type="ARBA" id="ARBA00022630"/>
    </source>
</evidence>
<dbReference type="InterPro" id="IPR036188">
    <property type="entry name" value="FAD/NAD-bd_sf"/>
</dbReference>
<dbReference type="PANTHER" id="PTHR43098:SF4">
    <property type="entry name" value="BLR3857 PROTEIN"/>
    <property type="match status" value="1"/>
</dbReference>
<reference evidence="8 9" key="1">
    <citation type="journal article" date="2013" name="Int. J. Syst. Evol. Microbiol.">
        <title>Ilumatobacter nonamiense sp. nov. and Ilumatobacter coccineum sp. nov., isolated from seashore sand.</title>
        <authorList>
            <person name="Matsumoto A."/>
            <person name="Kasai H."/>
            <person name="Matsuo Y."/>
            <person name="Shizuri Y."/>
            <person name="Ichikawa N."/>
            <person name="Fujita N."/>
            <person name="Omura S."/>
            <person name="Takahashi Y."/>
        </authorList>
    </citation>
    <scope>NUCLEOTIDE SEQUENCE [LARGE SCALE GENOMIC DNA]</scope>
    <source>
        <strain evidence="9">NBRC 103263 / KCTC 29153 / YM16-304</strain>
    </source>
</reference>
<dbReference type="EMBL" id="AP012057">
    <property type="protein sequence ID" value="BAN02402.1"/>
    <property type="molecule type" value="Genomic_DNA"/>
</dbReference>
<dbReference type="AlphaFoldDB" id="A0A6C7E8P9"/>
<dbReference type="PANTHER" id="PTHR43098">
    <property type="entry name" value="L-ORNITHINE N(5)-MONOOXYGENASE-RELATED"/>
    <property type="match status" value="1"/>
</dbReference>
<evidence type="ECO:0000256" key="1">
    <source>
        <dbReference type="ARBA" id="ARBA00001974"/>
    </source>
</evidence>
<protein>
    <submittedName>
        <fullName evidence="8">Baeyer-Villiger monooxygenase</fullName>
    </submittedName>
</protein>
<evidence type="ECO:0000256" key="5">
    <source>
        <dbReference type="ARBA" id="ARBA00022857"/>
    </source>
</evidence>
<name>A0A6C7E8P9_ILUCY</name>
<evidence type="ECO:0000313" key="8">
    <source>
        <dbReference type="EMBL" id="BAN02402.1"/>
    </source>
</evidence>
<dbReference type="Gene3D" id="3.50.50.60">
    <property type="entry name" value="FAD/NAD(P)-binding domain"/>
    <property type="match status" value="2"/>
</dbReference>
<comment type="similarity">
    <text evidence="2">Belongs to the FAD-binding monooxygenase family.</text>
</comment>
<dbReference type="SUPFAM" id="SSF51905">
    <property type="entry name" value="FAD/NAD(P)-binding domain"/>
    <property type="match status" value="1"/>
</dbReference>
<evidence type="ECO:0000256" key="6">
    <source>
        <dbReference type="ARBA" id="ARBA00023002"/>
    </source>
</evidence>
<dbReference type="OrthoDB" id="5168853at2"/>
<dbReference type="FunFam" id="3.50.50.60:FF:000341">
    <property type="entry name" value="Baeyer-Villiger monooxygenase"/>
    <property type="match status" value="1"/>
</dbReference>
<dbReference type="RefSeq" id="WP_015441649.1">
    <property type="nucleotide sequence ID" value="NC_020520.1"/>
</dbReference>
<gene>
    <name evidence="8" type="ORF">YM304_20880</name>
</gene>
<evidence type="ECO:0000256" key="2">
    <source>
        <dbReference type="ARBA" id="ARBA00010139"/>
    </source>
</evidence>
<dbReference type="Proteomes" id="UP000011863">
    <property type="component" value="Chromosome"/>
</dbReference>
<keyword evidence="3" id="KW-0285">Flavoprotein</keyword>
<dbReference type="InterPro" id="IPR050775">
    <property type="entry name" value="FAD-binding_Monooxygenases"/>
</dbReference>
<accession>A0A6C7E8P9</accession>
<keyword evidence="5" id="KW-0521">NADP</keyword>